<reference evidence="1" key="1">
    <citation type="submission" date="2023-04" db="EMBL/GenBank/DDBJ databases">
        <authorList>
            <consortium name="ELIXIR-Norway"/>
        </authorList>
    </citation>
    <scope>NUCLEOTIDE SEQUENCE [LARGE SCALE GENOMIC DNA]</scope>
</reference>
<comment type="caution">
    <text evidence="1">The sequence shown here is derived from an EMBL/GenBank/DDBJ whole genome shotgun (WGS) entry which is preliminary data.</text>
</comment>
<dbReference type="Proteomes" id="UP001176941">
    <property type="component" value="Unassembled WGS sequence"/>
</dbReference>
<proteinExistence type="predicted"/>
<name>A0ABN8XJ17_RANTA</name>
<gene>
    <name evidence="1" type="ORF">MRATA1EN1_LOCUS31013</name>
</gene>
<accession>A0ABN8XJ17</accession>
<evidence type="ECO:0000313" key="2">
    <source>
        <dbReference type="Proteomes" id="UP001176941"/>
    </source>
</evidence>
<protein>
    <submittedName>
        <fullName evidence="1">Uncharacterized protein</fullName>
    </submittedName>
</protein>
<sequence>MRTCPSTRASIRPFLADEPKPHSYVQPFLRKYPLPQLIYNEQVATVCVWLCEKTIRSRLKGGVYEKAPFLSAQTLPQPTVPTVCAWVCEETSRLLLKGSVYERAPCLSAKTLSHPTAVRHLARRLHPLKTRQRRQRHQRRKPFFAEYSRFFSKSYTPWHSVPRRARVLENTSFYSRWCGSNVIAPVL</sequence>
<keyword evidence="2" id="KW-1185">Reference proteome</keyword>
<evidence type="ECO:0000313" key="1">
    <source>
        <dbReference type="EMBL" id="CAI9149395.1"/>
    </source>
</evidence>
<dbReference type="EMBL" id="CATKSN020000282">
    <property type="protein sequence ID" value="CAI9149395.1"/>
    <property type="molecule type" value="Genomic_DNA"/>
</dbReference>
<organism evidence="1 2">
    <name type="scientific">Rangifer tarandus platyrhynchus</name>
    <name type="common">Svalbard reindeer</name>
    <dbReference type="NCBI Taxonomy" id="3082113"/>
    <lineage>
        <taxon>Eukaryota</taxon>
        <taxon>Metazoa</taxon>
        <taxon>Chordata</taxon>
        <taxon>Craniata</taxon>
        <taxon>Vertebrata</taxon>
        <taxon>Euteleostomi</taxon>
        <taxon>Mammalia</taxon>
        <taxon>Eutheria</taxon>
        <taxon>Laurasiatheria</taxon>
        <taxon>Artiodactyla</taxon>
        <taxon>Ruminantia</taxon>
        <taxon>Pecora</taxon>
        <taxon>Cervidae</taxon>
        <taxon>Odocoileinae</taxon>
        <taxon>Rangifer</taxon>
    </lineage>
</organism>